<keyword evidence="2" id="KW-1185">Reference proteome</keyword>
<dbReference type="Proteomes" id="UP001444071">
    <property type="component" value="Unassembled WGS sequence"/>
</dbReference>
<accession>A0ABV0W8U4</accession>
<gene>
    <name evidence="1" type="ORF">XENORESO_014266</name>
</gene>
<proteinExistence type="predicted"/>
<organism evidence="1 2">
    <name type="scientific">Xenotaenia resolanae</name>
    <dbReference type="NCBI Taxonomy" id="208358"/>
    <lineage>
        <taxon>Eukaryota</taxon>
        <taxon>Metazoa</taxon>
        <taxon>Chordata</taxon>
        <taxon>Craniata</taxon>
        <taxon>Vertebrata</taxon>
        <taxon>Euteleostomi</taxon>
        <taxon>Actinopterygii</taxon>
        <taxon>Neopterygii</taxon>
        <taxon>Teleostei</taxon>
        <taxon>Neoteleostei</taxon>
        <taxon>Acanthomorphata</taxon>
        <taxon>Ovalentaria</taxon>
        <taxon>Atherinomorphae</taxon>
        <taxon>Cyprinodontiformes</taxon>
        <taxon>Goodeidae</taxon>
        <taxon>Xenotaenia</taxon>
    </lineage>
</organism>
<comment type="caution">
    <text evidence="1">The sequence shown here is derived from an EMBL/GenBank/DDBJ whole genome shotgun (WGS) entry which is preliminary data.</text>
</comment>
<sequence length="55" mass="5965">MSVLFPEKPYHCTLTVGSRRKIIQGKSPCSSSDPALTPPCKIFHPLMGVFPVPAP</sequence>
<evidence type="ECO:0000313" key="2">
    <source>
        <dbReference type="Proteomes" id="UP001444071"/>
    </source>
</evidence>
<name>A0ABV0W8U4_9TELE</name>
<feature type="non-terminal residue" evidence="1">
    <location>
        <position position="55"/>
    </location>
</feature>
<evidence type="ECO:0000313" key="1">
    <source>
        <dbReference type="EMBL" id="MEQ2265894.1"/>
    </source>
</evidence>
<reference evidence="1 2" key="1">
    <citation type="submission" date="2021-06" db="EMBL/GenBank/DDBJ databases">
        <authorList>
            <person name="Palmer J.M."/>
        </authorList>
    </citation>
    <scope>NUCLEOTIDE SEQUENCE [LARGE SCALE GENOMIC DNA]</scope>
    <source>
        <strain evidence="1 2">XR_2019</strain>
        <tissue evidence="1">Muscle</tissue>
    </source>
</reference>
<dbReference type="EMBL" id="JAHRIM010034531">
    <property type="protein sequence ID" value="MEQ2265894.1"/>
    <property type="molecule type" value="Genomic_DNA"/>
</dbReference>
<protein>
    <submittedName>
        <fullName evidence="1">Uncharacterized protein</fullName>
    </submittedName>
</protein>